<dbReference type="InterPro" id="IPR050654">
    <property type="entry name" value="AChE-related_enzymes"/>
</dbReference>
<dbReference type="EC" id="3.1.1.-" evidence="3"/>
<evidence type="ECO:0000256" key="3">
    <source>
        <dbReference type="RuleBase" id="RU361235"/>
    </source>
</evidence>
<feature type="chain" id="PRO_5026379601" description="Carboxylic ester hydrolase" evidence="3">
    <location>
        <begin position="19"/>
        <end position="505"/>
    </location>
</feature>
<dbReference type="InterPro" id="IPR029058">
    <property type="entry name" value="AB_hydrolase_fold"/>
</dbReference>
<keyword evidence="3" id="KW-0732">Signal</keyword>
<evidence type="ECO:0000256" key="2">
    <source>
        <dbReference type="ARBA" id="ARBA00022801"/>
    </source>
</evidence>
<dbReference type="PROSITE" id="PS00122">
    <property type="entry name" value="CARBOXYLESTERASE_B_1"/>
    <property type="match status" value="1"/>
</dbReference>
<dbReference type="InterPro" id="IPR002018">
    <property type="entry name" value="CarbesteraseB"/>
</dbReference>
<name>A0A6G1IIY3_9PLEO</name>
<reference evidence="5" key="1">
    <citation type="journal article" date="2020" name="Stud. Mycol.">
        <title>101 Dothideomycetes genomes: a test case for predicting lifestyles and emergence of pathogens.</title>
        <authorList>
            <person name="Haridas S."/>
            <person name="Albert R."/>
            <person name="Binder M."/>
            <person name="Bloem J."/>
            <person name="Labutti K."/>
            <person name="Salamov A."/>
            <person name="Andreopoulos B."/>
            <person name="Baker S."/>
            <person name="Barry K."/>
            <person name="Bills G."/>
            <person name="Bluhm B."/>
            <person name="Cannon C."/>
            <person name="Castanera R."/>
            <person name="Culley D."/>
            <person name="Daum C."/>
            <person name="Ezra D."/>
            <person name="Gonzalez J."/>
            <person name="Henrissat B."/>
            <person name="Kuo A."/>
            <person name="Liang C."/>
            <person name="Lipzen A."/>
            <person name="Lutzoni F."/>
            <person name="Magnuson J."/>
            <person name="Mondo S."/>
            <person name="Nolan M."/>
            <person name="Ohm R."/>
            <person name="Pangilinan J."/>
            <person name="Park H.-J."/>
            <person name="Ramirez L."/>
            <person name="Alfaro M."/>
            <person name="Sun H."/>
            <person name="Tritt A."/>
            <person name="Yoshinaga Y."/>
            <person name="Zwiers L.-H."/>
            <person name="Turgeon B."/>
            <person name="Goodwin S."/>
            <person name="Spatafora J."/>
            <person name="Crous P."/>
            <person name="Grigoriev I."/>
        </authorList>
    </citation>
    <scope>NUCLEOTIDE SEQUENCE</scope>
    <source>
        <strain evidence="5">CBS 122367</strain>
    </source>
</reference>
<accession>A0A6G1IIY3</accession>
<gene>
    <name evidence="5" type="ORF">K458DRAFT_377065</name>
</gene>
<evidence type="ECO:0000259" key="4">
    <source>
        <dbReference type="Pfam" id="PF00135"/>
    </source>
</evidence>
<dbReference type="SUPFAM" id="SSF53474">
    <property type="entry name" value="alpha/beta-Hydrolases"/>
    <property type="match status" value="1"/>
</dbReference>
<organism evidence="5 6">
    <name type="scientific">Lentithecium fluviatile CBS 122367</name>
    <dbReference type="NCBI Taxonomy" id="1168545"/>
    <lineage>
        <taxon>Eukaryota</taxon>
        <taxon>Fungi</taxon>
        <taxon>Dikarya</taxon>
        <taxon>Ascomycota</taxon>
        <taxon>Pezizomycotina</taxon>
        <taxon>Dothideomycetes</taxon>
        <taxon>Pleosporomycetidae</taxon>
        <taxon>Pleosporales</taxon>
        <taxon>Massarineae</taxon>
        <taxon>Lentitheciaceae</taxon>
        <taxon>Lentithecium</taxon>
    </lineage>
</organism>
<dbReference type="PANTHER" id="PTHR43918:SF4">
    <property type="entry name" value="CARBOXYLIC ESTER HYDROLASE"/>
    <property type="match status" value="1"/>
</dbReference>
<dbReference type="Pfam" id="PF00135">
    <property type="entry name" value="COesterase"/>
    <property type="match status" value="1"/>
</dbReference>
<dbReference type="Gene3D" id="3.40.50.1820">
    <property type="entry name" value="alpha/beta hydrolase"/>
    <property type="match status" value="2"/>
</dbReference>
<dbReference type="Proteomes" id="UP000799291">
    <property type="component" value="Unassembled WGS sequence"/>
</dbReference>
<dbReference type="InterPro" id="IPR019826">
    <property type="entry name" value="Carboxylesterase_B_AS"/>
</dbReference>
<dbReference type="GO" id="GO:0052689">
    <property type="term" value="F:carboxylic ester hydrolase activity"/>
    <property type="evidence" value="ECO:0007669"/>
    <property type="project" value="TreeGrafter"/>
</dbReference>
<feature type="domain" description="Carboxylesterase type B" evidence="4">
    <location>
        <begin position="32"/>
        <end position="371"/>
    </location>
</feature>
<comment type="similarity">
    <text evidence="1 3">Belongs to the type-B carboxylesterase/lipase family.</text>
</comment>
<proteinExistence type="inferred from homology"/>
<dbReference type="InterPro" id="IPR019819">
    <property type="entry name" value="Carboxylesterase_B_CS"/>
</dbReference>
<dbReference type="PANTHER" id="PTHR43918">
    <property type="entry name" value="ACETYLCHOLINESTERASE"/>
    <property type="match status" value="1"/>
</dbReference>
<keyword evidence="2 3" id="KW-0378">Hydrolase</keyword>
<keyword evidence="6" id="KW-1185">Reference proteome</keyword>
<evidence type="ECO:0000313" key="6">
    <source>
        <dbReference type="Proteomes" id="UP000799291"/>
    </source>
</evidence>
<feature type="signal peptide" evidence="3">
    <location>
        <begin position="1"/>
        <end position="18"/>
    </location>
</feature>
<dbReference type="AlphaFoldDB" id="A0A6G1IIY3"/>
<dbReference type="EMBL" id="MU005614">
    <property type="protein sequence ID" value="KAF2678095.1"/>
    <property type="molecule type" value="Genomic_DNA"/>
</dbReference>
<protein>
    <recommendedName>
        <fullName evidence="3">Carboxylic ester hydrolase</fullName>
        <ecNumber evidence="3">3.1.1.-</ecNumber>
    </recommendedName>
</protein>
<evidence type="ECO:0000313" key="5">
    <source>
        <dbReference type="EMBL" id="KAF2678095.1"/>
    </source>
</evidence>
<sequence length="505" mass="55018">MRLSYALLAAGSFQAVQCAPSSSHNSGSDNLTIKTNLFTVRGAIFPNTTDVRFFGGIPYAEPPVGDLRFRPPATAKPRNETLNATWFGPSCIQYSNGQHTVYSEYLTGFLLKPGQVQSEDCLTLNIWAPKGSKEGDALPVMIWLHGGGHTSGGAASPYKYGHRIVRDQNVILVALNYRLNIFGYPKAAALDGHNLNPGLLDQRKAVEWVYQNIHAFGGAADKMILFGQSAGAFSVDMYTYAYPSDPLVRGFIAQSGMADSSTRTFDPFGSNFTYVASQVVCNSSVADEVFSCMQSAPASSLITVYNKYNATLNNNAPLSFTPTPDNETVFANYTDRQARGLFAHLPMLISQTNDEGSSLLPFDPAGPAGGQAAIDQFTRSFSTCPSARGALARKSWNVPVWRVRYFGEWPNLNPFEWLGAYHSSDIPMVFGTSDLRGPDTQMERETSRYYQAAWAAFVRDPEKGLVEYGWSMYDPIGETLVKLGNGSVGAVFTLGDVFDDGCGYG</sequence>
<dbReference type="PROSITE" id="PS00941">
    <property type="entry name" value="CARBOXYLESTERASE_B_2"/>
    <property type="match status" value="1"/>
</dbReference>
<dbReference type="OrthoDB" id="408631at2759"/>
<evidence type="ECO:0000256" key="1">
    <source>
        <dbReference type="ARBA" id="ARBA00005964"/>
    </source>
</evidence>